<feature type="signal peptide" evidence="10">
    <location>
        <begin position="1"/>
        <end position="39"/>
    </location>
</feature>
<proteinExistence type="inferred from homology"/>
<feature type="chain" id="PRO_5020535089" evidence="10">
    <location>
        <begin position="40"/>
        <end position="165"/>
    </location>
</feature>
<gene>
    <name evidence="12" type="ORF">E4U92_06745</name>
</gene>
<evidence type="ECO:0000256" key="9">
    <source>
        <dbReference type="SAM" id="MobiDB-lite"/>
    </source>
</evidence>
<dbReference type="InterPro" id="IPR006311">
    <property type="entry name" value="TAT_signal"/>
</dbReference>
<evidence type="ECO:0000256" key="6">
    <source>
        <dbReference type="ARBA" id="ARBA00022900"/>
    </source>
</evidence>
<dbReference type="SUPFAM" id="SSF55399">
    <property type="entry name" value="Subtilisin inhibitor"/>
    <property type="match status" value="1"/>
</dbReference>
<dbReference type="GO" id="GO:0004867">
    <property type="term" value="F:serine-type endopeptidase inhibitor activity"/>
    <property type="evidence" value="ECO:0007669"/>
    <property type="project" value="UniProtKB-KW"/>
</dbReference>
<dbReference type="InterPro" id="IPR036819">
    <property type="entry name" value="Subtilisin_inhibitor-like_sf"/>
</dbReference>
<evidence type="ECO:0000256" key="3">
    <source>
        <dbReference type="ARBA" id="ARBA00011738"/>
    </source>
</evidence>
<dbReference type="Gene3D" id="3.30.350.10">
    <property type="entry name" value="Subtilisin inhibitor-like"/>
    <property type="match status" value="1"/>
</dbReference>
<dbReference type="AlphaFoldDB" id="A0A4V6B0N2"/>
<dbReference type="InterPro" id="IPR020054">
    <property type="entry name" value="Prot_inh_SSI_I16_CS"/>
</dbReference>
<name>A0A4V6B0N2_STRGB</name>
<comment type="subunit">
    <text evidence="3">Homodimer.</text>
</comment>
<evidence type="ECO:0000256" key="4">
    <source>
        <dbReference type="ARBA" id="ARBA00022525"/>
    </source>
</evidence>
<dbReference type="PROSITE" id="PS51318">
    <property type="entry name" value="TAT"/>
    <property type="match status" value="1"/>
</dbReference>
<sequence>MTHPHRPTRPPTAPAALRRALPVAAALLLAAAGATTATATTAGATTAGPATAPTPVAGGLAPAGSRLELTVTPGADRSGGRRQTLLLCDPPQGHARAAEACAQLTAAHGDIHAVPHRDAVCPLVYAPVAVRAHGRWDGRPVDYRETFANRCELEAATGAVFALDD</sequence>
<dbReference type="GO" id="GO:0005576">
    <property type="term" value="C:extracellular region"/>
    <property type="evidence" value="ECO:0007669"/>
    <property type="project" value="UniProtKB-SubCell"/>
</dbReference>
<dbReference type="PRINTS" id="PR00294">
    <property type="entry name" value="SSBTLNINHBTR"/>
</dbReference>
<evidence type="ECO:0000256" key="5">
    <source>
        <dbReference type="ARBA" id="ARBA00022690"/>
    </source>
</evidence>
<comment type="caution">
    <text evidence="12">The sequence shown here is derived from an EMBL/GenBank/DDBJ whole genome shotgun (WGS) entry which is preliminary data.</text>
</comment>
<feature type="region of interest" description="Disordered" evidence="9">
    <location>
        <begin position="41"/>
        <end position="62"/>
    </location>
</feature>
<dbReference type="Pfam" id="PF00720">
    <property type="entry name" value="SSI"/>
    <property type="match status" value="1"/>
</dbReference>
<evidence type="ECO:0000256" key="2">
    <source>
        <dbReference type="ARBA" id="ARBA00010472"/>
    </source>
</evidence>
<keyword evidence="6 8" id="KW-0722">Serine protease inhibitor</keyword>
<dbReference type="InterPro" id="IPR023549">
    <property type="entry name" value="Subtilisin_inhibitor"/>
</dbReference>
<keyword evidence="12" id="KW-0378">Hydrolase</keyword>
<comment type="similarity">
    <text evidence="2 8">Belongs to the protease inhibitor I16 (SSI) family.</text>
</comment>
<dbReference type="RefSeq" id="WP_137299319.1">
    <property type="nucleotide sequence ID" value="NZ_BMVD01000001.1"/>
</dbReference>
<evidence type="ECO:0000256" key="7">
    <source>
        <dbReference type="ARBA" id="ARBA00023157"/>
    </source>
</evidence>
<dbReference type="PROSITE" id="PS00999">
    <property type="entry name" value="SSI"/>
    <property type="match status" value="1"/>
</dbReference>
<keyword evidence="12" id="KW-0645">Protease</keyword>
<protein>
    <submittedName>
        <fullName evidence="12">Serine protease</fullName>
    </submittedName>
</protein>
<organism evidence="12 13">
    <name type="scientific">Streptomyces galbus</name>
    <dbReference type="NCBI Taxonomy" id="33898"/>
    <lineage>
        <taxon>Bacteria</taxon>
        <taxon>Bacillati</taxon>
        <taxon>Actinomycetota</taxon>
        <taxon>Actinomycetes</taxon>
        <taxon>Kitasatosporales</taxon>
        <taxon>Streptomycetaceae</taxon>
        <taxon>Streptomyces</taxon>
    </lineage>
</organism>
<accession>A0A4V6B0N2</accession>
<dbReference type="GO" id="GO:0006508">
    <property type="term" value="P:proteolysis"/>
    <property type="evidence" value="ECO:0007669"/>
    <property type="project" value="UniProtKB-KW"/>
</dbReference>
<keyword evidence="10" id="KW-0732">Signal</keyword>
<evidence type="ECO:0000259" key="11">
    <source>
        <dbReference type="Pfam" id="PF00720"/>
    </source>
</evidence>
<keyword evidence="7" id="KW-1015">Disulfide bond</keyword>
<feature type="domain" description="Subtilisin inhibitor" evidence="11">
    <location>
        <begin position="64"/>
        <end position="149"/>
    </location>
</feature>
<evidence type="ECO:0000256" key="8">
    <source>
        <dbReference type="RuleBase" id="RU003471"/>
    </source>
</evidence>
<keyword evidence="4" id="KW-0964">Secreted</keyword>
<comment type="subcellular location">
    <subcellularLocation>
        <location evidence="1">Secreted</location>
    </subcellularLocation>
</comment>
<dbReference type="GO" id="GO:0008233">
    <property type="term" value="F:peptidase activity"/>
    <property type="evidence" value="ECO:0007669"/>
    <property type="project" value="UniProtKB-KW"/>
</dbReference>
<reference evidence="12 13" key="1">
    <citation type="submission" date="2019-04" db="EMBL/GenBank/DDBJ databases">
        <title>Streptomyces lasaliensis sp.nov., an Actinomycete isolated from soil which produces the polyether antibiotic lasalocid.</title>
        <authorList>
            <person name="Erwin G."/>
            <person name="Haber C."/>
        </authorList>
    </citation>
    <scope>NUCLEOTIDE SEQUENCE [LARGE SCALE GENOMIC DNA]</scope>
    <source>
        <strain evidence="12 13">DSM 40089</strain>
    </source>
</reference>
<evidence type="ECO:0000256" key="10">
    <source>
        <dbReference type="SAM" id="SignalP"/>
    </source>
</evidence>
<dbReference type="Proteomes" id="UP000308632">
    <property type="component" value="Unassembled WGS sequence"/>
</dbReference>
<evidence type="ECO:0000313" key="12">
    <source>
        <dbReference type="EMBL" id="TKT10613.1"/>
    </source>
</evidence>
<evidence type="ECO:0000313" key="13">
    <source>
        <dbReference type="Proteomes" id="UP000308632"/>
    </source>
</evidence>
<evidence type="ECO:0000256" key="1">
    <source>
        <dbReference type="ARBA" id="ARBA00004613"/>
    </source>
</evidence>
<dbReference type="InterPro" id="IPR000691">
    <property type="entry name" value="Prot_inh_I16_SSI"/>
</dbReference>
<keyword evidence="5 8" id="KW-0646">Protease inhibitor</keyword>
<dbReference type="EMBL" id="SZPR01000008">
    <property type="protein sequence ID" value="TKT10613.1"/>
    <property type="molecule type" value="Genomic_DNA"/>
</dbReference>